<organism evidence="1 2">
    <name type="scientific">Petrolisthes manimaculis</name>
    <dbReference type="NCBI Taxonomy" id="1843537"/>
    <lineage>
        <taxon>Eukaryota</taxon>
        <taxon>Metazoa</taxon>
        <taxon>Ecdysozoa</taxon>
        <taxon>Arthropoda</taxon>
        <taxon>Crustacea</taxon>
        <taxon>Multicrustacea</taxon>
        <taxon>Malacostraca</taxon>
        <taxon>Eumalacostraca</taxon>
        <taxon>Eucarida</taxon>
        <taxon>Decapoda</taxon>
        <taxon>Pleocyemata</taxon>
        <taxon>Anomura</taxon>
        <taxon>Galatheoidea</taxon>
        <taxon>Porcellanidae</taxon>
        <taxon>Petrolisthes</taxon>
    </lineage>
</organism>
<sequence>MITNLMMIEGEVRGGGVMWKKEEKKEKEEEEERWMGSKIEGDEYEGMRGKIKTVLEEGRNRRKGER</sequence>
<name>A0AAE1NRJ1_9EUCA</name>
<accession>A0AAE1NRJ1</accession>
<proteinExistence type="predicted"/>
<keyword evidence="2" id="KW-1185">Reference proteome</keyword>
<evidence type="ECO:0000313" key="1">
    <source>
        <dbReference type="EMBL" id="KAK4294428.1"/>
    </source>
</evidence>
<dbReference type="Proteomes" id="UP001292094">
    <property type="component" value="Unassembled WGS sequence"/>
</dbReference>
<dbReference type="AlphaFoldDB" id="A0AAE1NRJ1"/>
<reference evidence="1" key="1">
    <citation type="submission" date="2023-11" db="EMBL/GenBank/DDBJ databases">
        <title>Genome assemblies of two species of porcelain crab, Petrolisthes cinctipes and Petrolisthes manimaculis (Anomura: Porcellanidae).</title>
        <authorList>
            <person name="Angst P."/>
        </authorList>
    </citation>
    <scope>NUCLEOTIDE SEQUENCE</scope>
    <source>
        <strain evidence="1">PB745_02</strain>
        <tissue evidence="1">Gill</tissue>
    </source>
</reference>
<comment type="caution">
    <text evidence="1">The sequence shown here is derived from an EMBL/GenBank/DDBJ whole genome shotgun (WGS) entry which is preliminary data.</text>
</comment>
<protein>
    <submittedName>
        <fullName evidence="1">Uncharacterized protein</fullName>
    </submittedName>
</protein>
<dbReference type="EMBL" id="JAWZYT010004295">
    <property type="protein sequence ID" value="KAK4294428.1"/>
    <property type="molecule type" value="Genomic_DNA"/>
</dbReference>
<gene>
    <name evidence="1" type="ORF">Pmani_032953</name>
</gene>
<evidence type="ECO:0000313" key="2">
    <source>
        <dbReference type="Proteomes" id="UP001292094"/>
    </source>
</evidence>